<feature type="region of interest" description="Disordered" evidence="1">
    <location>
        <begin position="47"/>
        <end position="66"/>
    </location>
</feature>
<dbReference type="Proteomes" id="UP000033166">
    <property type="component" value="Chromosome I"/>
</dbReference>
<evidence type="ECO:0000313" key="3">
    <source>
        <dbReference type="Proteomes" id="UP000033166"/>
    </source>
</evidence>
<organism evidence="2 3">
    <name type="scientific">Pseudolactococcus piscium MKFS47</name>
    <dbReference type="NCBI Taxonomy" id="297352"/>
    <lineage>
        <taxon>Bacteria</taxon>
        <taxon>Bacillati</taxon>
        <taxon>Bacillota</taxon>
        <taxon>Bacilli</taxon>
        <taxon>Lactobacillales</taxon>
        <taxon>Streptococcaceae</taxon>
        <taxon>Pseudolactococcus</taxon>
    </lineage>
</organism>
<dbReference type="AlphaFoldDB" id="A0A0D6DWF5"/>
<evidence type="ECO:0000256" key="1">
    <source>
        <dbReference type="SAM" id="MobiDB-lite"/>
    </source>
</evidence>
<dbReference type="EMBL" id="LN774769">
    <property type="protein sequence ID" value="CEN27820.1"/>
    <property type="molecule type" value="Genomic_DNA"/>
</dbReference>
<sequence>MSGSDELFTEESFVYTCKQVGLTASEMDEMNIGQCLDYIQEWVDNNNKENSDKQATKANQGDFDSF</sequence>
<dbReference type="HOGENOM" id="CLU_192733_0_0_9"/>
<dbReference type="RefSeq" id="WP_047915050.1">
    <property type="nucleotide sequence ID" value="NZ_LN774769.1"/>
</dbReference>
<dbReference type="KEGG" id="lpk:LACPI_0620"/>
<protein>
    <submittedName>
        <fullName evidence="2">Prophage pi2 protein 41</fullName>
    </submittedName>
</protein>
<gene>
    <name evidence="2" type="ORF">LACPI_0620</name>
</gene>
<evidence type="ECO:0000313" key="2">
    <source>
        <dbReference type="EMBL" id="CEN27820.1"/>
    </source>
</evidence>
<reference evidence="3" key="1">
    <citation type="submission" date="2015-01" db="EMBL/GenBank/DDBJ databases">
        <authorList>
            <person name="Andreevskaya M."/>
        </authorList>
    </citation>
    <scope>NUCLEOTIDE SEQUENCE [LARGE SCALE GENOMIC DNA]</scope>
    <source>
        <strain evidence="3">MKFS47</strain>
    </source>
</reference>
<accession>A0A0D6DWF5</accession>
<name>A0A0D6DWF5_9LACT</name>
<proteinExistence type="predicted"/>